<dbReference type="InterPro" id="IPR026590">
    <property type="entry name" value="Ssirtuin_cat_dom"/>
</dbReference>
<feature type="binding site" evidence="9">
    <location>
        <position position="152"/>
    </location>
    <ligand>
        <name>Zn(2+)</name>
        <dbReference type="ChEBI" id="CHEBI:29105"/>
    </ligand>
</feature>
<comment type="cofactor">
    <cofactor evidence="1">
        <name>Zn(2+)</name>
        <dbReference type="ChEBI" id="CHEBI:29105"/>
    </cofactor>
</comment>
<reference evidence="13" key="1">
    <citation type="submission" date="2024-04" db="EMBL/GenBank/DDBJ databases">
        <authorList>
            <person name="Shaw F."/>
            <person name="Minotto A."/>
        </authorList>
    </citation>
    <scope>NUCLEOTIDE SEQUENCE [LARGE SCALE GENOMIC DNA]</scope>
</reference>
<name>A0ABP1DZG5_9APHY</name>
<dbReference type="Gene3D" id="3.30.1600.10">
    <property type="entry name" value="SIR2/SIRT2 'Small Domain"/>
    <property type="match status" value="1"/>
</dbReference>
<keyword evidence="6 9" id="KW-0862">Zinc</keyword>
<keyword evidence="4" id="KW-0808">Transferase</keyword>
<evidence type="ECO:0000256" key="9">
    <source>
        <dbReference type="PROSITE-ProRule" id="PRU00236"/>
    </source>
</evidence>
<feature type="binding site" evidence="9">
    <location>
        <position position="155"/>
    </location>
    <ligand>
        <name>Zn(2+)</name>
        <dbReference type="ChEBI" id="CHEBI:29105"/>
    </ligand>
</feature>
<accession>A0ABP1DZG5</accession>
<evidence type="ECO:0000313" key="13">
    <source>
        <dbReference type="Proteomes" id="UP001497453"/>
    </source>
</evidence>
<evidence type="ECO:0000256" key="5">
    <source>
        <dbReference type="ARBA" id="ARBA00022723"/>
    </source>
</evidence>
<evidence type="ECO:0000256" key="2">
    <source>
        <dbReference type="ARBA" id="ARBA00004173"/>
    </source>
</evidence>
<dbReference type="InterPro" id="IPR026591">
    <property type="entry name" value="Sirtuin_cat_small_dom_sf"/>
</dbReference>
<dbReference type="SUPFAM" id="SSF52467">
    <property type="entry name" value="DHS-like NAD/FAD-binding domain"/>
    <property type="match status" value="1"/>
</dbReference>
<feature type="region of interest" description="Disordered" evidence="10">
    <location>
        <begin position="335"/>
        <end position="357"/>
    </location>
</feature>
<dbReference type="Proteomes" id="UP001497453">
    <property type="component" value="Chromosome 7"/>
</dbReference>
<keyword evidence="13" id="KW-1185">Reference proteome</keyword>
<dbReference type="CDD" id="cd01408">
    <property type="entry name" value="SIRT1"/>
    <property type="match status" value="1"/>
</dbReference>
<evidence type="ECO:0000256" key="6">
    <source>
        <dbReference type="ARBA" id="ARBA00022833"/>
    </source>
</evidence>
<feature type="compositionally biased region" description="Basic and acidic residues" evidence="10">
    <location>
        <begin position="419"/>
        <end position="435"/>
    </location>
</feature>
<protein>
    <recommendedName>
        <fullName evidence="11">Deacetylase sirtuin-type domain-containing protein</fullName>
    </recommendedName>
</protein>
<feature type="domain" description="Deacetylase sirtuin-type" evidence="11">
    <location>
        <begin position="14"/>
        <end position="274"/>
    </location>
</feature>
<feature type="binding site" evidence="9">
    <location>
        <position position="179"/>
    </location>
    <ligand>
        <name>Zn(2+)</name>
        <dbReference type="ChEBI" id="CHEBI:29105"/>
    </ligand>
</feature>
<feature type="region of interest" description="Disordered" evidence="10">
    <location>
        <begin position="380"/>
        <end position="435"/>
    </location>
</feature>
<feature type="active site" description="Proton acceptor" evidence="9">
    <location>
        <position position="144"/>
    </location>
</feature>
<dbReference type="PANTHER" id="PTHR11085:SF6">
    <property type="entry name" value="NAD-DEPENDENT PROTEIN DEACETYLASE SIRTUIN-2"/>
    <property type="match status" value="1"/>
</dbReference>
<feature type="compositionally biased region" description="Low complexity" evidence="10">
    <location>
        <begin position="405"/>
        <end position="415"/>
    </location>
</feature>
<evidence type="ECO:0000256" key="1">
    <source>
        <dbReference type="ARBA" id="ARBA00001947"/>
    </source>
</evidence>
<evidence type="ECO:0000256" key="10">
    <source>
        <dbReference type="SAM" id="MobiDB-lite"/>
    </source>
</evidence>
<keyword evidence="8" id="KW-0496">Mitochondrion</keyword>
<keyword evidence="7" id="KW-0520">NAD</keyword>
<keyword evidence="5 9" id="KW-0479">Metal-binding</keyword>
<evidence type="ECO:0000256" key="3">
    <source>
        <dbReference type="ARBA" id="ARBA00006924"/>
    </source>
</evidence>
<evidence type="ECO:0000313" key="12">
    <source>
        <dbReference type="EMBL" id="CAL1713216.1"/>
    </source>
</evidence>
<dbReference type="Gene3D" id="3.40.50.1220">
    <property type="entry name" value="TPP-binding domain"/>
    <property type="match status" value="1"/>
</dbReference>
<comment type="similarity">
    <text evidence="3">Belongs to the sirtuin family. Class I subfamily.</text>
</comment>
<evidence type="ECO:0000259" key="11">
    <source>
        <dbReference type="PROSITE" id="PS50305"/>
    </source>
</evidence>
<evidence type="ECO:0000256" key="8">
    <source>
        <dbReference type="ARBA" id="ARBA00023128"/>
    </source>
</evidence>
<evidence type="ECO:0000256" key="7">
    <source>
        <dbReference type="ARBA" id="ARBA00023027"/>
    </source>
</evidence>
<organism evidence="12 13">
    <name type="scientific">Somion occarium</name>
    <dbReference type="NCBI Taxonomy" id="3059160"/>
    <lineage>
        <taxon>Eukaryota</taxon>
        <taxon>Fungi</taxon>
        <taxon>Dikarya</taxon>
        <taxon>Basidiomycota</taxon>
        <taxon>Agaricomycotina</taxon>
        <taxon>Agaricomycetes</taxon>
        <taxon>Polyporales</taxon>
        <taxon>Cerrenaceae</taxon>
        <taxon>Somion</taxon>
    </lineage>
</organism>
<dbReference type="InterPro" id="IPR050134">
    <property type="entry name" value="NAD-dep_sirtuin_deacylases"/>
</dbReference>
<dbReference type="PANTHER" id="PTHR11085">
    <property type="entry name" value="NAD-DEPENDENT PROTEIN DEACYLASE SIRTUIN-5, MITOCHONDRIAL-RELATED"/>
    <property type="match status" value="1"/>
</dbReference>
<evidence type="ECO:0000256" key="4">
    <source>
        <dbReference type="ARBA" id="ARBA00022679"/>
    </source>
</evidence>
<dbReference type="Pfam" id="PF02146">
    <property type="entry name" value="SIR2"/>
    <property type="match status" value="1"/>
</dbReference>
<dbReference type="EMBL" id="OZ037950">
    <property type="protein sequence ID" value="CAL1713216.1"/>
    <property type="molecule type" value="Genomic_DNA"/>
</dbReference>
<dbReference type="InterPro" id="IPR029035">
    <property type="entry name" value="DHS-like_NAD/FAD-binding_dom"/>
</dbReference>
<gene>
    <name evidence="12" type="ORF">GFSPODELE1_LOCUS9198</name>
</gene>
<dbReference type="PROSITE" id="PS50305">
    <property type="entry name" value="SIRTUIN"/>
    <property type="match status" value="1"/>
</dbReference>
<sequence length="435" mass="47453">MGQEQSTIYEGPPEVLESRDLQSVVKYIKSGKCKRIFVMLGAGVSTTAGIPDFRSPETGLYANLARLDLPYPEAVFEINFFRSNPVPFYALARELLPGHFRPTPTHSFVRLLADHGVLGICFTQNIDTLERLAGVPPNRIVEAHGSFATQHCIECGASYDNEKLRQHIKAGTVAYCERCHGLVKPDIVFFGEAMPMAFHRSIPLLQTADLLLVMGTSLTVHPFASLASMVPDRCPRVLMNLDAVGDFGCRSDDVICLGKTDDIVRDLCKELGWEEELNIAWKKTETVVGEFGPPSAVAIPEVKEGEKGPTEEELLEAEVSFLTHEVERALHIGAVPPEETPEERQMHARPQAVDQGRAASPILVQVGDAHSARGKATYIIGGLDGPDTDTSAKVDMVPSSEQTPSGASGESSSSALQTSRDEQNKSEKKSVDRKM</sequence>
<dbReference type="InterPro" id="IPR003000">
    <property type="entry name" value="Sirtuin"/>
</dbReference>
<feature type="binding site" evidence="9">
    <location>
        <position position="176"/>
    </location>
    <ligand>
        <name>Zn(2+)</name>
        <dbReference type="ChEBI" id="CHEBI:29105"/>
    </ligand>
</feature>
<proteinExistence type="inferred from homology"/>
<comment type="subcellular location">
    <subcellularLocation>
        <location evidence="2">Mitochondrion</location>
    </subcellularLocation>
</comment>